<comment type="caution">
    <text evidence="1">The sequence shown here is derived from an EMBL/GenBank/DDBJ whole genome shotgun (WGS) entry which is preliminary data.</text>
</comment>
<reference evidence="1 2" key="1">
    <citation type="submission" date="2021-03" db="EMBL/GenBank/DDBJ databases">
        <title>Sequencing the genomes of 1000 actinobacteria strains.</title>
        <authorList>
            <person name="Klenk H.-P."/>
        </authorList>
    </citation>
    <scope>NUCLEOTIDE SEQUENCE [LARGE SCALE GENOMIC DNA]</scope>
    <source>
        <strain evidence="1 2">DSM 46670</strain>
    </source>
</reference>
<accession>A0ABS4TYX4</accession>
<dbReference type="Proteomes" id="UP001519332">
    <property type="component" value="Unassembled WGS sequence"/>
</dbReference>
<gene>
    <name evidence="1" type="ORF">JOF56_009999</name>
</gene>
<protein>
    <submittedName>
        <fullName evidence="1">Uncharacterized protein</fullName>
    </submittedName>
</protein>
<sequence length="256" mass="28865">MIRRLRWHLPGPGRRQRYVPVLLADTYRRGGGQDQRRPGIVGVSRYQEGTGPMLVLRIVGVRADGSRYDSGFGVVRTNIGDDRDRLVSRTPIFWSGVNLWSSARPCPAGGNFDVCFRSRSRFRRLRSLIACYLTVACTSSDRSGSSADTPSQRLSHRSARRLSSLLAVFRTWRPPEGFDWIAPMWTDQGVQLTRILSYRCHLTLTEQSTDTWFGSHRDFRKERPLGGGWAEQYLAQVDPSRAAVPAPHCGSVLEDA</sequence>
<proteinExistence type="predicted"/>
<organism evidence="1 2">
    <name type="scientific">Kibdelosporangium banguiense</name>
    <dbReference type="NCBI Taxonomy" id="1365924"/>
    <lineage>
        <taxon>Bacteria</taxon>
        <taxon>Bacillati</taxon>
        <taxon>Actinomycetota</taxon>
        <taxon>Actinomycetes</taxon>
        <taxon>Pseudonocardiales</taxon>
        <taxon>Pseudonocardiaceae</taxon>
        <taxon>Kibdelosporangium</taxon>
    </lineage>
</organism>
<evidence type="ECO:0000313" key="2">
    <source>
        <dbReference type="Proteomes" id="UP001519332"/>
    </source>
</evidence>
<keyword evidence="2" id="KW-1185">Reference proteome</keyword>
<name>A0ABS4TYX4_9PSEU</name>
<evidence type="ECO:0000313" key="1">
    <source>
        <dbReference type="EMBL" id="MBP2329614.1"/>
    </source>
</evidence>
<dbReference type="EMBL" id="JAGINW010000001">
    <property type="protein sequence ID" value="MBP2329614.1"/>
    <property type="molecule type" value="Genomic_DNA"/>
</dbReference>